<feature type="non-terminal residue" evidence="13">
    <location>
        <position position="1"/>
    </location>
</feature>
<evidence type="ECO:0000256" key="8">
    <source>
        <dbReference type="ARBA" id="ARBA00022932"/>
    </source>
</evidence>
<dbReference type="EMBL" id="GAKP01004084">
    <property type="protein sequence ID" value="JAC54868.1"/>
    <property type="molecule type" value="Transcribed_RNA"/>
</dbReference>
<keyword evidence="8" id="KW-0239">DNA-directed DNA polymerase</keyword>
<proteinExistence type="predicted"/>
<accession>A0A034WM55</accession>
<dbReference type="Pfam" id="PF00665">
    <property type="entry name" value="rve"/>
    <property type="match status" value="1"/>
</dbReference>
<sequence>TRASHSEKGQRAQQPLELIHSDVMGPLNVNSFSGARYLLTFVDDYSRKVFVIPIKSKAAVFDEFVKFKAMVENQSSKYIKVLRTDNGREYINEVFNKYLSKYGIIHQKTTPYTPEQNGVAERLNRTITEKIRCMLLDANLEDRFWAEAAVTAAYLLNRTPCRGNNLSPEELWSGKRPNLKHLKVFGCKAMVHVAKEKRSKLKPKSRECILVGYSTESKAYRLYDPVAKNIIVSCDVVFIENQINKNPPAIDAKTDTVNLWLPEPTSVANSEGEYVEELPTEDGSGETSGSSDSHTVGNHESTMEREEITGLDHEGVRRSERLRNMLRPNYNLCVTEYVSSDPNTVEEAMASEHHKLWQSAMIEEIESHDINGTWELSALPMGKKAIPSKWVFKRKVNADGDPVRYKARLVVKGFNQKQHIDYDETFAPVVRYTSIRFLLALAVKYNLTVYQMDAVSAFLHGELKEEIYMTQPSGFDDGSGRVCKLRKSLYGLKQSSRVWNIKLNSTLVSFGLQRSNVDQCVYFLVADKKMLFVAVYVDDVILFANDTKLLNKLKDKLSETFKMKDLGAASSVLGMRIAQNLKEGTLKIDQSAYIADVIRRFGMEECNPVGTPLDVNQKLSAEMCPTNDDEKREMAAVPYKQAIGCLLFAAQVTRPDICFAVNLLSRYSTNPGKAHWTAVKRVMRYLKGTIDKGLVYKRSPDEIVGFCDADWANDVSDRRSTTGYVFSFQNAAISWATKRQHTVALSSTEAELMSMVAATQESIWLKRFEKELVPKVSKSMILFCDNKSAIHIAENNSYSSRTKHVDIKSKFIKEKVEDGQIKLYHIGTDKMMADIFTKAVSAPKTKQLSNEFGLK</sequence>
<evidence type="ECO:0000256" key="1">
    <source>
        <dbReference type="ARBA" id="ARBA00022722"/>
    </source>
</evidence>
<keyword evidence="10" id="KW-0511">Multifunctional enzyme</keyword>
<dbReference type="AlphaFoldDB" id="A0A034WM55"/>
<protein>
    <submittedName>
        <fullName evidence="13">Retrovirus-related Pol polyprotein from transposon TNT 1-94</fullName>
    </submittedName>
</protein>
<organism evidence="13">
    <name type="scientific">Bactrocera dorsalis</name>
    <name type="common">Oriental fruit fly</name>
    <name type="synonym">Dacus dorsalis</name>
    <dbReference type="NCBI Taxonomy" id="27457"/>
    <lineage>
        <taxon>Eukaryota</taxon>
        <taxon>Metazoa</taxon>
        <taxon>Ecdysozoa</taxon>
        <taxon>Arthropoda</taxon>
        <taxon>Hexapoda</taxon>
        <taxon>Insecta</taxon>
        <taxon>Pterygota</taxon>
        <taxon>Neoptera</taxon>
        <taxon>Endopterygota</taxon>
        <taxon>Diptera</taxon>
        <taxon>Brachycera</taxon>
        <taxon>Muscomorpha</taxon>
        <taxon>Tephritoidea</taxon>
        <taxon>Tephritidae</taxon>
        <taxon>Bactrocera</taxon>
        <taxon>Bactrocera</taxon>
    </lineage>
</organism>
<dbReference type="GO" id="GO:0003964">
    <property type="term" value="F:RNA-directed DNA polymerase activity"/>
    <property type="evidence" value="ECO:0007669"/>
    <property type="project" value="UniProtKB-KW"/>
</dbReference>
<dbReference type="InterPro" id="IPR043502">
    <property type="entry name" value="DNA/RNA_pol_sf"/>
</dbReference>
<keyword evidence="7" id="KW-0695">RNA-directed DNA polymerase</keyword>
<dbReference type="GO" id="GO:0003676">
    <property type="term" value="F:nucleic acid binding"/>
    <property type="evidence" value="ECO:0007669"/>
    <property type="project" value="InterPro"/>
</dbReference>
<dbReference type="GO" id="GO:0046872">
    <property type="term" value="F:metal ion binding"/>
    <property type="evidence" value="ECO:0007669"/>
    <property type="project" value="UniProtKB-KW"/>
</dbReference>
<keyword evidence="1" id="KW-0540">Nuclease</keyword>
<keyword evidence="5" id="KW-0460">Magnesium</keyword>
<dbReference type="Pfam" id="PF25597">
    <property type="entry name" value="SH3_retrovirus"/>
    <property type="match status" value="1"/>
</dbReference>
<keyword evidence="8" id="KW-0548">Nucleotidyltransferase</keyword>
<dbReference type="GO" id="GO:0015074">
    <property type="term" value="P:DNA integration"/>
    <property type="evidence" value="ECO:0007669"/>
    <property type="project" value="UniProtKB-KW"/>
</dbReference>
<keyword evidence="9" id="KW-0233">DNA recombination</keyword>
<dbReference type="Gene3D" id="3.30.420.10">
    <property type="entry name" value="Ribonuclease H-like superfamily/Ribonuclease H"/>
    <property type="match status" value="1"/>
</dbReference>
<feature type="compositionally biased region" description="Basic and acidic residues" evidence="11">
    <location>
        <begin position="301"/>
        <end position="316"/>
    </location>
</feature>
<dbReference type="GO" id="GO:0016787">
    <property type="term" value="F:hydrolase activity"/>
    <property type="evidence" value="ECO:0007669"/>
    <property type="project" value="UniProtKB-KW"/>
</dbReference>
<dbReference type="OrthoDB" id="8025968at2759"/>
<dbReference type="InterPro" id="IPR039537">
    <property type="entry name" value="Retrotran_Ty1/copia-like"/>
</dbReference>
<evidence type="ECO:0000313" key="13">
    <source>
        <dbReference type="EMBL" id="JAC54868.1"/>
    </source>
</evidence>
<keyword evidence="3" id="KW-0255">Endonuclease</keyword>
<dbReference type="GO" id="GO:0003887">
    <property type="term" value="F:DNA-directed DNA polymerase activity"/>
    <property type="evidence" value="ECO:0007669"/>
    <property type="project" value="UniProtKB-KW"/>
</dbReference>
<dbReference type="GO" id="GO:0004519">
    <property type="term" value="F:endonuclease activity"/>
    <property type="evidence" value="ECO:0007669"/>
    <property type="project" value="UniProtKB-KW"/>
</dbReference>
<evidence type="ECO:0000256" key="2">
    <source>
        <dbReference type="ARBA" id="ARBA00022723"/>
    </source>
</evidence>
<evidence type="ECO:0000256" key="3">
    <source>
        <dbReference type="ARBA" id="ARBA00022759"/>
    </source>
</evidence>
<feature type="region of interest" description="Disordered" evidence="11">
    <location>
        <begin position="268"/>
        <end position="316"/>
    </location>
</feature>
<evidence type="ECO:0000256" key="5">
    <source>
        <dbReference type="ARBA" id="ARBA00022842"/>
    </source>
</evidence>
<evidence type="ECO:0000256" key="9">
    <source>
        <dbReference type="ARBA" id="ARBA00023172"/>
    </source>
</evidence>
<evidence type="ECO:0000256" key="7">
    <source>
        <dbReference type="ARBA" id="ARBA00022918"/>
    </source>
</evidence>
<dbReference type="InterPro" id="IPR001584">
    <property type="entry name" value="Integrase_cat-core"/>
</dbReference>
<dbReference type="PANTHER" id="PTHR42648:SF11">
    <property type="entry name" value="TRANSPOSON TY4-P GAG-POL POLYPROTEIN"/>
    <property type="match status" value="1"/>
</dbReference>
<dbReference type="InterPro" id="IPR036397">
    <property type="entry name" value="RNaseH_sf"/>
</dbReference>
<evidence type="ECO:0000256" key="11">
    <source>
        <dbReference type="SAM" id="MobiDB-lite"/>
    </source>
</evidence>
<dbReference type="InterPro" id="IPR013103">
    <property type="entry name" value="RVT_2"/>
</dbReference>
<keyword evidence="2" id="KW-0479">Metal-binding</keyword>
<dbReference type="Pfam" id="PF07727">
    <property type="entry name" value="RVT_2"/>
    <property type="match status" value="1"/>
</dbReference>
<dbReference type="SUPFAM" id="SSF56672">
    <property type="entry name" value="DNA/RNA polymerases"/>
    <property type="match status" value="1"/>
</dbReference>
<dbReference type="CDD" id="cd09272">
    <property type="entry name" value="RNase_HI_RT_Ty1"/>
    <property type="match status" value="1"/>
</dbReference>
<dbReference type="PANTHER" id="PTHR42648">
    <property type="entry name" value="TRANSPOSASE, PUTATIVE-RELATED"/>
    <property type="match status" value="1"/>
</dbReference>
<feature type="compositionally biased region" description="Acidic residues" evidence="11">
    <location>
        <begin position="273"/>
        <end position="284"/>
    </location>
</feature>
<evidence type="ECO:0000256" key="4">
    <source>
        <dbReference type="ARBA" id="ARBA00022801"/>
    </source>
</evidence>
<evidence type="ECO:0000259" key="12">
    <source>
        <dbReference type="PROSITE" id="PS50994"/>
    </source>
</evidence>
<keyword evidence="4" id="KW-0378">Hydrolase</keyword>
<dbReference type="PROSITE" id="PS50994">
    <property type="entry name" value="INTEGRASE"/>
    <property type="match status" value="1"/>
</dbReference>
<keyword evidence="8" id="KW-0808">Transferase</keyword>
<evidence type="ECO:0000256" key="10">
    <source>
        <dbReference type="ARBA" id="ARBA00023268"/>
    </source>
</evidence>
<name>A0A034WM55_BACDO</name>
<dbReference type="InterPro" id="IPR057670">
    <property type="entry name" value="SH3_retrovirus"/>
</dbReference>
<dbReference type="SUPFAM" id="SSF53098">
    <property type="entry name" value="Ribonuclease H-like"/>
    <property type="match status" value="1"/>
</dbReference>
<gene>
    <name evidence="13" type="primary">POLX</name>
</gene>
<dbReference type="GO" id="GO:0006310">
    <property type="term" value="P:DNA recombination"/>
    <property type="evidence" value="ECO:0007669"/>
    <property type="project" value="UniProtKB-KW"/>
</dbReference>
<reference evidence="13" key="1">
    <citation type="journal article" date="2014" name="BMC Genomics">
        <title>Characterizing the developmental transcriptome of the oriental fruit fly, Bactrocera dorsalis (Diptera: Tephritidae) through comparative genomic analysis with Drosophila melanogaster utilizing modENCODE datasets.</title>
        <authorList>
            <person name="Geib S.M."/>
            <person name="Calla B."/>
            <person name="Hall B."/>
            <person name="Hou S."/>
            <person name="Manoukis N.C."/>
        </authorList>
    </citation>
    <scope>NUCLEOTIDE SEQUENCE</scope>
    <source>
        <strain evidence="13">Punador</strain>
    </source>
</reference>
<dbReference type="GO" id="GO:0042575">
    <property type="term" value="C:DNA polymerase complex"/>
    <property type="evidence" value="ECO:0007669"/>
    <property type="project" value="UniProtKB-ARBA"/>
</dbReference>
<keyword evidence="6" id="KW-0229">DNA integration</keyword>
<dbReference type="InterPro" id="IPR012337">
    <property type="entry name" value="RNaseH-like_sf"/>
</dbReference>
<evidence type="ECO:0000256" key="6">
    <source>
        <dbReference type="ARBA" id="ARBA00022908"/>
    </source>
</evidence>
<feature type="domain" description="Integrase catalytic" evidence="12">
    <location>
        <begin position="11"/>
        <end position="176"/>
    </location>
</feature>